<dbReference type="Proteomes" id="UP001147700">
    <property type="component" value="Unassembled WGS sequence"/>
</dbReference>
<reference evidence="3" key="1">
    <citation type="submission" date="2022-10" db="EMBL/GenBank/DDBJ databases">
        <title>The WGS of Solirubrobacter sp. CPCC 204708.</title>
        <authorList>
            <person name="Jiang Z."/>
        </authorList>
    </citation>
    <scope>NUCLEOTIDE SEQUENCE</scope>
    <source>
        <strain evidence="3">CPCC 204708</strain>
    </source>
</reference>
<dbReference type="EMBL" id="JAPCID010000001">
    <property type="protein sequence ID" value="MDA0135860.1"/>
    <property type="molecule type" value="Genomic_DNA"/>
</dbReference>
<evidence type="ECO:0000313" key="3">
    <source>
        <dbReference type="EMBL" id="MDA0135860.1"/>
    </source>
</evidence>
<proteinExistence type="predicted"/>
<dbReference type="Gene3D" id="1.10.10.2840">
    <property type="entry name" value="PucR C-terminal helix-turn-helix domain"/>
    <property type="match status" value="1"/>
</dbReference>
<dbReference type="InterPro" id="IPR042070">
    <property type="entry name" value="PucR_C-HTH_sf"/>
</dbReference>
<evidence type="ECO:0000256" key="1">
    <source>
        <dbReference type="SAM" id="MobiDB-lite"/>
    </source>
</evidence>
<dbReference type="PANTHER" id="PTHR33744:SF1">
    <property type="entry name" value="DNA-BINDING TRANSCRIPTIONAL ACTIVATOR ADER"/>
    <property type="match status" value="1"/>
</dbReference>
<evidence type="ECO:0000313" key="4">
    <source>
        <dbReference type="Proteomes" id="UP001147700"/>
    </source>
</evidence>
<feature type="domain" description="PucR C-terminal helix-turn-helix" evidence="2">
    <location>
        <begin position="77"/>
        <end position="135"/>
    </location>
</feature>
<gene>
    <name evidence="3" type="ORF">OJ962_00005</name>
</gene>
<feature type="non-terminal residue" evidence="3">
    <location>
        <position position="1"/>
    </location>
</feature>
<sequence length="142" mass="14705">AAPDAAGPARGAAGRGGAAPAGQGVTSADAGSSSSLIVAVEHLPALLLAAEPALAADLARSRLAPLDALGDGPRERLVETLRAWLDRPGQVQAVAAELDVHPQTVRYRLKQLRELFGARLEDPEARFELALALRAADGVRYT</sequence>
<dbReference type="Pfam" id="PF13556">
    <property type="entry name" value="HTH_30"/>
    <property type="match status" value="1"/>
</dbReference>
<evidence type="ECO:0000259" key="2">
    <source>
        <dbReference type="Pfam" id="PF13556"/>
    </source>
</evidence>
<dbReference type="PANTHER" id="PTHR33744">
    <property type="entry name" value="CARBOHYDRATE DIACID REGULATOR"/>
    <property type="match status" value="1"/>
</dbReference>
<feature type="region of interest" description="Disordered" evidence="1">
    <location>
        <begin position="1"/>
        <end position="29"/>
    </location>
</feature>
<keyword evidence="4" id="KW-1185">Reference proteome</keyword>
<accession>A0ABT4RBE3</accession>
<feature type="compositionally biased region" description="Low complexity" evidence="1">
    <location>
        <begin position="1"/>
        <end position="12"/>
    </location>
</feature>
<dbReference type="InterPro" id="IPR051448">
    <property type="entry name" value="CdaR-like_regulators"/>
</dbReference>
<dbReference type="RefSeq" id="WP_270006107.1">
    <property type="nucleotide sequence ID" value="NZ_JAPCID010000001.1"/>
</dbReference>
<protein>
    <submittedName>
        <fullName evidence="3">Helix-turn-helix domain-containing protein</fullName>
    </submittedName>
</protein>
<dbReference type="InterPro" id="IPR025736">
    <property type="entry name" value="PucR_C-HTH_dom"/>
</dbReference>
<organism evidence="3 4">
    <name type="scientific">Solirubrobacter deserti</name>
    <dbReference type="NCBI Taxonomy" id="2282478"/>
    <lineage>
        <taxon>Bacteria</taxon>
        <taxon>Bacillati</taxon>
        <taxon>Actinomycetota</taxon>
        <taxon>Thermoleophilia</taxon>
        <taxon>Solirubrobacterales</taxon>
        <taxon>Solirubrobacteraceae</taxon>
        <taxon>Solirubrobacter</taxon>
    </lineage>
</organism>
<comment type="caution">
    <text evidence="3">The sequence shown here is derived from an EMBL/GenBank/DDBJ whole genome shotgun (WGS) entry which is preliminary data.</text>
</comment>
<name>A0ABT4RBE3_9ACTN</name>